<organism evidence="1 2">
    <name type="scientific">Agrocybe pediades</name>
    <dbReference type="NCBI Taxonomy" id="84607"/>
    <lineage>
        <taxon>Eukaryota</taxon>
        <taxon>Fungi</taxon>
        <taxon>Dikarya</taxon>
        <taxon>Basidiomycota</taxon>
        <taxon>Agaricomycotina</taxon>
        <taxon>Agaricomycetes</taxon>
        <taxon>Agaricomycetidae</taxon>
        <taxon>Agaricales</taxon>
        <taxon>Agaricineae</taxon>
        <taxon>Strophariaceae</taxon>
        <taxon>Agrocybe</taxon>
    </lineage>
</organism>
<evidence type="ECO:0000313" key="1">
    <source>
        <dbReference type="EMBL" id="KAF4618028.1"/>
    </source>
</evidence>
<proteinExistence type="predicted"/>
<sequence>MTTPASNTVATITRSPSKCVVMNASAAVVNSALDKARVERMENKADACAHHAAICSASSAKCAKLANDIREMATSPGSTNPHFSREQRLGHNHTRPAVIQPAWDTVHDQNLVSAPTVYSNNAKGFITPSGTQLNFEELVALPCSDANVTENFVYVVYDEQFCFCLLTHCPII</sequence>
<accession>A0A8H4VPY3</accession>
<reference evidence="1 2" key="1">
    <citation type="submission" date="2019-12" db="EMBL/GenBank/DDBJ databases">
        <authorList>
            <person name="Floudas D."/>
            <person name="Bentzer J."/>
            <person name="Ahren D."/>
            <person name="Johansson T."/>
            <person name="Persson P."/>
            <person name="Tunlid A."/>
        </authorList>
    </citation>
    <scope>NUCLEOTIDE SEQUENCE [LARGE SCALE GENOMIC DNA]</scope>
    <source>
        <strain evidence="1 2">CBS 102.39</strain>
    </source>
</reference>
<evidence type="ECO:0000313" key="2">
    <source>
        <dbReference type="Proteomes" id="UP000521872"/>
    </source>
</evidence>
<dbReference type="AlphaFoldDB" id="A0A8H4VPY3"/>
<protein>
    <submittedName>
        <fullName evidence="1">Uncharacterized protein</fullName>
    </submittedName>
</protein>
<dbReference type="Proteomes" id="UP000521872">
    <property type="component" value="Unassembled WGS sequence"/>
</dbReference>
<gene>
    <name evidence="1" type="ORF">D9613_012839</name>
</gene>
<dbReference type="EMBL" id="JAACJL010000020">
    <property type="protein sequence ID" value="KAF4618028.1"/>
    <property type="molecule type" value="Genomic_DNA"/>
</dbReference>
<comment type="caution">
    <text evidence="1">The sequence shown here is derived from an EMBL/GenBank/DDBJ whole genome shotgun (WGS) entry which is preliminary data.</text>
</comment>
<name>A0A8H4VPY3_9AGAR</name>
<keyword evidence="2" id="KW-1185">Reference proteome</keyword>